<feature type="transmembrane region" description="Helical" evidence="5">
    <location>
        <begin position="31"/>
        <end position="54"/>
    </location>
</feature>
<evidence type="ECO:0000313" key="7">
    <source>
        <dbReference type="EMBL" id="XAO75017.1"/>
    </source>
</evidence>
<organism evidence="7 8">
    <name type="scientific">Chryseobacterium endophyticum</name>
    <dbReference type="NCBI Taxonomy" id="1854762"/>
    <lineage>
        <taxon>Bacteria</taxon>
        <taxon>Pseudomonadati</taxon>
        <taxon>Bacteroidota</taxon>
        <taxon>Flavobacteriia</taxon>
        <taxon>Flavobacteriales</taxon>
        <taxon>Weeksellaceae</taxon>
        <taxon>Chryseobacterium group</taxon>
        <taxon>Chryseobacterium</taxon>
    </lineage>
</organism>
<proteinExistence type="predicted"/>
<keyword evidence="3 5" id="KW-1133">Transmembrane helix</keyword>
<name>A0AAU6WPT5_9FLAO</name>
<dbReference type="Proteomes" id="UP001463665">
    <property type="component" value="Chromosome"/>
</dbReference>
<feature type="domain" description="TM2" evidence="6">
    <location>
        <begin position="2"/>
        <end position="51"/>
    </location>
</feature>
<evidence type="ECO:0000256" key="5">
    <source>
        <dbReference type="SAM" id="Phobius"/>
    </source>
</evidence>
<reference evidence="7 8" key="1">
    <citation type="submission" date="2024-04" db="EMBL/GenBank/DDBJ databases">
        <title>Genome sequencing and assembly of rice foliar adapted Chryseobacterium endophyticum OsEnb-ALM-A6.</title>
        <authorList>
            <person name="Kumar S."/>
            <person name="Javed M."/>
            <person name="Chouhan V."/>
            <person name="Charishma K."/>
            <person name="Patel A."/>
            <person name="Kumar M."/>
            <person name="Sahu K.P."/>
            <person name="Kumar A."/>
        </authorList>
    </citation>
    <scope>NUCLEOTIDE SEQUENCE [LARGE SCALE GENOMIC DNA]</scope>
    <source>
        <strain evidence="7 8">OsEnb-ALM-A6</strain>
    </source>
</reference>
<dbReference type="EMBL" id="CP154834">
    <property type="protein sequence ID" value="XAO75017.1"/>
    <property type="molecule type" value="Genomic_DNA"/>
</dbReference>
<keyword evidence="2 5" id="KW-0812">Transmembrane</keyword>
<keyword evidence="4 5" id="KW-0472">Membrane</keyword>
<dbReference type="InterPro" id="IPR007829">
    <property type="entry name" value="TM2"/>
</dbReference>
<evidence type="ECO:0000259" key="6">
    <source>
        <dbReference type="Pfam" id="PF05154"/>
    </source>
</evidence>
<evidence type="ECO:0000256" key="2">
    <source>
        <dbReference type="ARBA" id="ARBA00022692"/>
    </source>
</evidence>
<comment type="subcellular location">
    <subcellularLocation>
        <location evidence="1">Membrane</location>
        <topology evidence="1">Multi-pass membrane protein</topology>
    </subcellularLocation>
</comment>
<dbReference type="GO" id="GO:0016020">
    <property type="term" value="C:membrane"/>
    <property type="evidence" value="ECO:0007669"/>
    <property type="project" value="UniProtKB-SubCell"/>
</dbReference>
<evidence type="ECO:0000256" key="1">
    <source>
        <dbReference type="ARBA" id="ARBA00004141"/>
    </source>
</evidence>
<keyword evidence="8" id="KW-1185">Reference proteome</keyword>
<accession>A0AAU6WPT5</accession>
<evidence type="ECO:0000256" key="4">
    <source>
        <dbReference type="ARBA" id="ARBA00023136"/>
    </source>
</evidence>
<evidence type="ECO:0000256" key="3">
    <source>
        <dbReference type="ARBA" id="ARBA00022989"/>
    </source>
</evidence>
<dbReference type="Pfam" id="PF05154">
    <property type="entry name" value="TM2"/>
    <property type="match status" value="1"/>
</dbReference>
<evidence type="ECO:0000313" key="8">
    <source>
        <dbReference type="Proteomes" id="UP001463665"/>
    </source>
</evidence>
<protein>
    <submittedName>
        <fullName evidence="7">TM2 domain-containing protein</fullName>
    </submittedName>
</protein>
<dbReference type="RefSeq" id="WP_294220322.1">
    <property type="nucleotide sequence ID" value="NZ_CP154834.1"/>
</dbReference>
<sequence length="71" mass="8238">MKSKSTTVLLTFFLGGLGIHRFYLGQNILGLLYLLFCWTFIPSCIALIDFFVFLCMSESRFNYKYNSKTGF</sequence>
<dbReference type="AlphaFoldDB" id="A0AAU6WPT5"/>
<gene>
    <name evidence="7" type="ORF">AAFP95_03155</name>
</gene>